<dbReference type="Gene3D" id="3.10.290.10">
    <property type="entry name" value="RNA-binding S4 domain"/>
    <property type="match status" value="1"/>
</dbReference>
<dbReference type="PRINTS" id="PR01040">
    <property type="entry name" value="TRNASYNTHTYR"/>
</dbReference>
<feature type="region of interest" description="Disordered" evidence="10">
    <location>
        <begin position="619"/>
        <end position="648"/>
    </location>
</feature>
<dbReference type="InterPro" id="IPR002305">
    <property type="entry name" value="aa-tRNA-synth_Ic"/>
</dbReference>
<keyword evidence="8" id="KW-0694">RNA-binding</keyword>
<dbReference type="eggNOG" id="KOG2623">
    <property type="taxonomic scope" value="Eukaryota"/>
</dbReference>
<dbReference type="GO" id="GO:0003723">
    <property type="term" value="F:RNA binding"/>
    <property type="evidence" value="ECO:0007669"/>
    <property type="project" value="UniProtKB-KW"/>
</dbReference>
<dbReference type="EC" id="6.1.1.1" evidence="9"/>
<organism evidence="12 13">
    <name type="scientific">Endocarpon pusillum (strain Z07020 / HMAS-L-300199)</name>
    <name type="common">Lichen-forming fungus</name>
    <dbReference type="NCBI Taxonomy" id="1263415"/>
    <lineage>
        <taxon>Eukaryota</taxon>
        <taxon>Fungi</taxon>
        <taxon>Dikarya</taxon>
        <taxon>Ascomycota</taxon>
        <taxon>Pezizomycotina</taxon>
        <taxon>Eurotiomycetes</taxon>
        <taxon>Chaetothyriomycetidae</taxon>
        <taxon>Verrucariales</taxon>
        <taxon>Verrucariaceae</taxon>
        <taxon>Endocarpon</taxon>
    </lineage>
</organism>
<dbReference type="EMBL" id="KE721204">
    <property type="protein sequence ID" value="ERF71674.1"/>
    <property type="molecule type" value="Genomic_DNA"/>
</dbReference>
<sequence length="648" mass="73011">MPRSASLLSTPRLTKPHVCLSCQRKLSYPGSQLAQAQQRRWITRNHIRRIRDAMQDWEERAEAIRNGQKQSILALLEERGFVHQIVGLFTRQDLDYLLTERRVGAYVGVDPTAPSLHVGHLVPFMALGWLYIHGYQSTFLLGGTTSKIGDPTDRQAAREDKRPSERKMALANMHLQLKRLGATMEAYAGRRGYAREWAWRRDVANNSMWYQKLTLSEFMRVLGSGARLGPLLGRDTVKNRLENGTGMSYAEFSYPLLQAWDWWELFRKGTQIQIGGADQFGNILAGIETIKAMKKVEAVHFESDEAFQGHVGHTFTASMSKAPKDGGNINEPIGFTVPLLTTSAGVKFGKTAGNAIWLDQQMTSTFDLYQFFLRSADADVEKYLKLFTFLPIPEIQSIMEEHQLDESKRVAQHKLAVEFVELIHGLGAAQSAQKQHMTMFDKNLTVDSVRASQLEAEGKESRAPGDWNVQLNKYAKPTSAADTPSTHMKLPRSLVVNQPFAKVLWSAGLVSSRGEGSRLIENKGCHIGSKIARGATTAQMGDYLAFTPLTTTKPSETGNYLIDGDLLILRIGKWKMKFITVISDEEYQQAGLTCPGWKEGDDAGREDYKQVQRETMDFRAERRRERLGRQKKREASAGVVRDYQMESE</sequence>
<dbReference type="GO" id="GO:0004831">
    <property type="term" value="F:tyrosine-tRNA ligase activity"/>
    <property type="evidence" value="ECO:0007669"/>
    <property type="project" value="UniProtKB-EC"/>
</dbReference>
<evidence type="ECO:0000256" key="5">
    <source>
        <dbReference type="ARBA" id="ARBA00022917"/>
    </source>
</evidence>
<dbReference type="GO" id="GO:0005524">
    <property type="term" value="F:ATP binding"/>
    <property type="evidence" value="ECO:0007669"/>
    <property type="project" value="UniProtKB-KW"/>
</dbReference>
<dbReference type="PANTHER" id="PTHR11766">
    <property type="entry name" value="TYROSYL-TRNA SYNTHETASE"/>
    <property type="match status" value="1"/>
</dbReference>
<dbReference type="InterPro" id="IPR001412">
    <property type="entry name" value="aa-tRNA-synth_I_CS"/>
</dbReference>
<dbReference type="Gene3D" id="3.40.50.620">
    <property type="entry name" value="HUPs"/>
    <property type="match status" value="1"/>
</dbReference>
<keyword evidence="5 9" id="KW-0648">Protein biosynthesis</keyword>
<dbReference type="PROSITE" id="PS00178">
    <property type="entry name" value="AA_TRNA_LIGASE_I"/>
    <property type="match status" value="1"/>
</dbReference>
<dbReference type="GO" id="GO:0006437">
    <property type="term" value="P:tyrosyl-tRNA aminoacylation"/>
    <property type="evidence" value="ECO:0007669"/>
    <property type="project" value="InterPro"/>
</dbReference>
<feature type="domain" description="Tyrosyl-tRNA synthetase C-terminal" evidence="11">
    <location>
        <begin position="479"/>
        <end position="598"/>
    </location>
</feature>
<dbReference type="Proteomes" id="UP000019373">
    <property type="component" value="Unassembled WGS sequence"/>
</dbReference>
<evidence type="ECO:0000259" key="11">
    <source>
        <dbReference type="Pfam" id="PF16714"/>
    </source>
</evidence>
<dbReference type="NCBIfam" id="TIGR00234">
    <property type="entry name" value="tyrS"/>
    <property type="match status" value="1"/>
</dbReference>
<comment type="similarity">
    <text evidence="1 9">Belongs to the class-I aminoacyl-tRNA synthetase family.</text>
</comment>
<dbReference type="RefSeq" id="XP_007802883.1">
    <property type="nucleotide sequence ID" value="XM_007804692.1"/>
</dbReference>
<evidence type="ECO:0000256" key="10">
    <source>
        <dbReference type="SAM" id="MobiDB-lite"/>
    </source>
</evidence>
<dbReference type="OrthoDB" id="337870at2759"/>
<accession>U1HRD9</accession>
<dbReference type="PROSITE" id="PS50889">
    <property type="entry name" value="S4"/>
    <property type="match status" value="1"/>
</dbReference>
<keyword evidence="13" id="KW-1185">Reference proteome</keyword>
<dbReference type="Pfam" id="PF00579">
    <property type="entry name" value="tRNA-synt_1b"/>
    <property type="match status" value="1"/>
</dbReference>
<dbReference type="FunFam" id="1.10.240.10:FF:000001">
    <property type="entry name" value="Tyrosine--tRNA ligase"/>
    <property type="match status" value="1"/>
</dbReference>
<dbReference type="InterPro" id="IPR036986">
    <property type="entry name" value="S4_RNA-bd_sf"/>
</dbReference>
<evidence type="ECO:0000256" key="3">
    <source>
        <dbReference type="ARBA" id="ARBA00022741"/>
    </source>
</evidence>
<dbReference type="GeneID" id="19235724"/>
<dbReference type="InterPro" id="IPR032005">
    <property type="entry name" value="TyrRSs_C"/>
</dbReference>
<feature type="compositionally biased region" description="Basic and acidic residues" evidence="10">
    <location>
        <begin position="619"/>
        <end position="628"/>
    </location>
</feature>
<dbReference type="Gene3D" id="1.10.240.10">
    <property type="entry name" value="Tyrosyl-Transfer RNA Synthetase"/>
    <property type="match status" value="1"/>
</dbReference>
<keyword evidence="2 9" id="KW-0436">Ligase</keyword>
<reference evidence="13" key="1">
    <citation type="journal article" date="2014" name="BMC Genomics">
        <title>Genome characteristics reveal the impact of lichenization on lichen-forming fungus Endocarpon pusillum Hedwig (Verrucariales, Ascomycota).</title>
        <authorList>
            <person name="Wang Y.-Y."/>
            <person name="Liu B."/>
            <person name="Zhang X.-Y."/>
            <person name="Zhou Q.-M."/>
            <person name="Zhang T."/>
            <person name="Li H."/>
            <person name="Yu Y.-F."/>
            <person name="Zhang X.-L."/>
            <person name="Hao X.-Y."/>
            <person name="Wang M."/>
            <person name="Wang L."/>
            <person name="Wei J.-C."/>
        </authorList>
    </citation>
    <scope>NUCLEOTIDE SEQUENCE [LARGE SCALE GENOMIC DNA]</scope>
    <source>
        <strain evidence="13">Z07020 / HMAS-L-300199</strain>
    </source>
</reference>
<evidence type="ECO:0000256" key="7">
    <source>
        <dbReference type="ARBA" id="ARBA00048248"/>
    </source>
</evidence>
<dbReference type="SUPFAM" id="SSF55174">
    <property type="entry name" value="Alpha-L RNA-binding motif"/>
    <property type="match status" value="1"/>
</dbReference>
<dbReference type="OMA" id="TKIHYQL"/>
<dbReference type="InterPro" id="IPR002307">
    <property type="entry name" value="Tyr-tRNA-ligase"/>
</dbReference>
<gene>
    <name evidence="12" type="ORF">EPUS_00663</name>
</gene>
<dbReference type="HOGENOM" id="CLU_024003_4_0_1"/>
<name>U1HRD9_ENDPU</name>
<evidence type="ECO:0000256" key="6">
    <source>
        <dbReference type="ARBA" id="ARBA00023146"/>
    </source>
</evidence>
<evidence type="ECO:0000256" key="8">
    <source>
        <dbReference type="PROSITE-ProRule" id="PRU00182"/>
    </source>
</evidence>
<evidence type="ECO:0000313" key="13">
    <source>
        <dbReference type="Proteomes" id="UP000019373"/>
    </source>
</evidence>
<dbReference type="AlphaFoldDB" id="U1HRD9"/>
<keyword evidence="4 9" id="KW-0067">ATP-binding</keyword>
<evidence type="ECO:0000313" key="12">
    <source>
        <dbReference type="EMBL" id="ERF71674.1"/>
    </source>
</evidence>
<dbReference type="CDD" id="cd00805">
    <property type="entry name" value="TyrRS_core"/>
    <property type="match status" value="1"/>
</dbReference>
<dbReference type="Pfam" id="PF16714">
    <property type="entry name" value="TyrRSs_C"/>
    <property type="match status" value="1"/>
</dbReference>
<evidence type="ECO:0000256" key="2">
    <source>
        <dbReference type="ARBA" id="ARBA00022598"/>
    </source>
</evidence>
<dbReference type="GO" id="GO:0005739">
    <property type="term" value="C:mitochondrion"/>
    <property type="evidence" value="ECO:0007669"/>
    <property type="project" value="TreeGrafter"/>
</dbReference>
<evidence type="ECO:0000256" key="1">
    <source>
        <dbReference type="ARBA" id="ARBA00005594"/>
    </source>
</evidence>
<dbReference type="InterPro" id="IPR024088">
    <property type="entry name" value="Tyr-tRNA-ligase_bac-type"/>
</dbReference>
<dbReference type="GO" id="GO:0005829">
    <property type="term" value="C:cytosol"/>
    <property type="evidence" value="ECO:0007669"/>
    <property type="project" value="TreeGrafter"/>
</dbReference>
<proteinExistence type="inferred from homology"/>
<protein>
    <recommendedName>
        <fullName evidence="9">Tyrosine--tRNA ligase</fullName>
        <ecNumber evidence="9">6.1.1.1</ecNumber>
    </recommendedName>
    <alternativeName>
        <fullName evidence="9">Tyrosyl-tRNA synthetase</fullName>
    </alternativeName>
</protein>
<dbReference type="FunFam" id="3.40.50.620:FF:000227">
    <property type="entry name" value="Tyrosine--tRNA ligase"/>
    <property type="match status" value="1"/>
</dbReference>
<dbReference type="SUPFAM" id="SSF52374">
    <property type="entry name" value="Nucleotidylyl transferase"/>
    <property type="match status" value="1"/>
</dbReference>
<evidence type="ECO:0000256" key="9">
    <source>
        <dbReference type="RuleBase" id="RU361234"/>
    </source>
</evidence>
<comment type="catalytic activity">
    <reaction evidence="7 9">
        <text>tRNA(Tyr) + L-tyrosine + ATP = L-tyrosyl-tRNA(Tyr) + AMP + diphosphate + H(+)</text>
        <dbReference type="Rhea" id="RHEA:10220"/>
        <dbReference type="Rhea" id="RHEA-COMP:9706"/>
        <dbReference type="Rhea" id="RHEA-COMP:9707"/>
        <dbReference type="ChEBI" id="CHEBI:15378"/>
        <dbReference type="ChEBI" id="CHEBI:30616"/>
        <dbReference type="ChEBI" id="CHEBI:33019"/>
        <dbReference type="ChEBI" id="CHEBI:58315"/>
        <dbReference type="ChEBI" id="CHEBI:78442"/>
        <dbReference type="ChEBI" id="CHEBI:78536"/>
        <dbReference type="ChEBI" id="CHEBI:456215"/>
        <dbReference type="EC" id="6.1.1.1"/>
    </reaction>
</comment>
<dbReference type="InterPro" id="IPR014729">
    <property type="entry name" value="Rossmann-like_a/b/a_fold"/>
</dbReference>
<evidence type="ECO:0000256" key="4">
    <source>
        <dbReference type="ARBA" id="ARBA00022840"/>
    </source>
</evidence>
<keyword evidence="3 9" id="KW-0547">Nucleotide-binding</keyword>
<dbReference type="PANTHER" id="PTHR11766:SF0">
    <property type="entry name" value="TYROSINE--TRNA LIGASE, MITOCHONDRIAL"/>
    <property type="match status" value="1"/>
</dbReference>
<keyword evidence="6 9" id="KW-0030">Aminoacyl-tRNA synthetase</keyword>